<gene>
    <name evidence="1" type="ORF">METZ01_LOCUS403934</name>
</gene>
<organism evidence="1">
    <name type="scientific">marine metagenome</name>
    <dbReference type="NCBI Taxonomy" id="408172"/>
    <lineage>
        <taxon>unclassified sequences</taxon>
        <taxon>metagenomes</taxon>
        <taxon>ecological metagenomes</taxon>
    </lineage>
</organism>
<evidence type="ECO:0000313" key="1">
    <source>
        <dbReference type="EMBL" id="SVD51080.1"/>
    </source>
</evidence>
<dbReference type="AlphaFoldDB" id="A0A382VXG5"/>
<sequence>MVTKLESNLFLLELRLRRFKEIDLNNFDISGIEGEPLKIKTFRGSKVKVRNINLKF</sequence>
<protein>
    <submittedName>
        <fullName evidence="1">Uncharacterized protein</fullName>
    </submittedName>
</protein>
<dbReference type="EMBL" id="UINC01155308">
    <property type="protein sequence ID" value="SVD51080.1"/>
    <property type="molecule type" value="Genomic_DNA"/>
</dbReference>
<reference evidence="1" key="1">
    <citation type="submission" date="2018-05" db="EMBL/GenBank/DDBJ databases">
        <authorList>
            <person name="Lanie J.A."/>
            <person name="Ng W.-L."/>
            <person name="Kazmierczak K.M."/>
            <person name="Andrzejewski T.M."/>
            <person name="Davidsen T.M."/>
            <person name="Wayne K.J."/>
            <person name="Tettelin H."/>
            <person name="Glass J.I."/>
            <person name="Rusch D."/>
            <person name="Podicherti R."/>
            <person name="Tsui H.-C.T."/>
            <person name="Winkler M.E."/>
        </authorList>
    </citation>
    <scope>NUCLEOTIDE SEQUENCE</scope>
</reference>
<name>A0A382VXG5_9ZZZZ</name>
<accession>A0A382VXG5</accession>
<proteinExistence type="predicted"/>